<evidence type="ECO:0000313" key="2">
    <source>
        <dbReference type="EMBL" id="APO81815.1"/>
    </source>
</evidence>
<proteinExistence type="predicted"/>
<name>A0A1L5PNX4_PSEPU</name>
<reference evidence="2 3" key="1">
    <citation type="submission" date="2016-12" db="EMBL/GenBank/DDBJ databases">
        <title>Draft Genome Sequence of Mercury Resistant Pseudomonas DRA525.</title>
        <authorList>
            <person name="Drace K.M."/>
        </authorList>
    </citation>
    <scope>NUCLEOTIDE SEQUENCE [LARGE SCALE GENOMIC DNA]</scope>
    <source>
        <strain evidence="2 3">DRA525</strain>
    </source>
</reference>
<organism evidence="2 3">
    <name type="scientific">Pseudomonas putida</name>
    <name type="common">Arthrobacter siderocapsulatus</name>
    <dbReference type="NCBI Taxonomy" id="303"/>
    <lineage>
        <taxon>Bacteria</taxon>
        <taxon>Pseudomonadati</taxon>
        <taxon>Pseudomonadota</taxon>
        <taxon>Gammaproteobacteria</taxon>
        <taxon>Pseudomonadales</taxon>
        <taxon>Pseudomonadaceae</taxon>
        <taxon>Pseudomonas</taxon>
    </lineage>
</organism>
<dbReference type="GO" id="GO:0016757">
    <property type="term" value="F:glycosyltransferase activity"/>
    <property type="evidence" value="ECO:0007669"/>
    <property type="project" value="InterPro"/>
</dbReference>
<evidence type="ECO:0000259" key="1">
    <source>
        <dbReference type="Pfam" id="PF04577"/>
    </source>
</evidence>
<gene>
    <name evidence="2" type="ORF">BL240_10340</name>
</gene>
<dbReference type="Proteomes" id="UP000185146">
    <property type="component" value="Chromosome"/>
</dbReference>
<protein>
    <recommendedName>
        <fullName evidence="1">Glycosyltransferase 61 catalytic domain-containing protein</fullName>
    </recommendedName>
</protein>
<feature type="domain" description="Glycosyltransferase 61 catalytic" evidence="1">
    <location>
        <begin position="166"/>
        <end position="318"/>
    </location>
</feature>
<accession>A0A1L5PNX4</accession>
<dbReference type="InterPro" id="IPR049625">
    <property type="entry name" value="Glyco_transf_61_cat"/>
</dbReference>
<evidence type="ECO:0000313" key="3">
    <source>
        <dbReference type="Proteomes" id="UP000185146"/>
    </source>
</evidence>
<dbReference type="Pfam" id="PF04577">
    <property type="entry name" value="Glyco_transf_61"/>
    <property type="match status" value="1"/>
</dbReference>
<dbReference type="AlphaFoldDB" id="A0A1L5PNX4"/>
<dbReference type="EMBL" id="CP018743">
    <property type="protein sequence ID" value="APO81815.1"/>
    <property type="molecule type" value="Genomic_DNA"/>
</dbReference>
<sequence length="371" mass="42026">MMNDISDVDTKGSDHKSWSLAAYKYLARKRLVRKPSENLKNLAVRTWDIAPAEVTPAPPAFFLPNQLERVTGWEAKRFFPFEHPRRTMEGLGSVAQAPTRGYLIKDVILIDGALYKNNASFWLSDRPNGLPRIVVEQEIERGAAYCSRYGNRWFGTWLAEDCVTYALARNEGVPVTTAPSGRFPLFSQAAQYEEWLGMHPLRLHTAFFRELVLFDDFSHNTNQSERYRAMGQKLLSRVNYQSHPGVFILRGCDGDPRLLRNELQIAEHLQKHRGFRILAPLKCDLATIVETCAGARVVVGVEGSQLIHGMNVLSPGASVLTLQPPDRFVCFYKYLTDRDQQHFGFVVGIPDGSGFRIDLDELERTLDLLPS</sequence>
<dbReference type="RefSeq" id="WP_075044723.1">
    <property type="nucleotide sequence ID" value="NZ_CP018743.1"/>
</dbReference>